<dbReference type="PANTHER" id="PTHR48081">
    <property type="entry name" value="AB HYDROLASE SUPERFAMILY PROTEIN C4A8.06C"/>
    <property type="match status" value="1"/>
</dbReference>
<dbReference type="InterPro" id="IPR013094">
    <property type="entry name" value="AB_hydrolase_3"/>
</dbReference>
<dbReference type="InterPro" id="IPR050300">
    <property type="entry name" value="GDXG_lipolytic_enzyme"/>
</dbReference>
<dbReference type="Gene3D" id="3.40.50.1820">
    <property type="entry name" value="alpha/beta hydrolase"/>
    <property type="match status" value="1"/>
</dbReference>
<dbReference type="PANTHER" id="PTHR48081:SF8">
    <property type="entry name" value="ALPHA_BETA HYDROLASE FOLD-3 DOMAIN-CONTAINING PROTEIN-RELATED"/>
    <property type="match status" value="1"/>
</dbReference>
<name>A0A2J6RH76_HYAVF</name>
<dbReference type="GO" id="GO:0016787">
    <property type="term" value="F:hydrolase activity"/>
    <property type="evidence" value="ECO:0007669"/>
    <property type="project" value="UniProtKB-KW"/>
</dbReference>
<evidence type="ECO:0000313" key="3">
    <source>
        <dbReference type="EMBL" id="PMD37858.1"/>
    </source>
</evidence>
<dbReference type="OrthoDB" id="408631at2759"/>
<feature type="domain" description="Alpha/beta hydrolase fold-3" evidence="2">
    <location>
        <begin position="47"/>
        <end position="261"/>
    </location>
</feature>
<dbReference type="EMBL" id="KZ613948">
    <property type="protein sequence ID" value="PMD37858.1"/>
    <property type="molecule type" value="Genomic_DNA"/>
</dbReference>
<evidence type="ECO:0000259" key="2">
    <source>
        <dbReference type="Pfam" id="PF07859"/>
    </source>
</evidence>
<keyword evidence="4" id="KW-1185">Reference proteome</keyword>
<protein>
    <recommendedName>
        <fullName evidence="2">Alpha/beta hydrolase fold-3 domain-containing protein</fullName>
    </recommendedName>
</protein>
<gene>
    <name evidence="3" type="ORF">L207DRAFT_57668</name>
</gene>
<proteinExistence type="predicted"/>
<dbReference type="Pfam" id="PF07859">
    <property type="entry name" value="Abhydrolase_3"/>
    <property type="match status" value="1"/>
</dbReference>
<dbReference type="AlphaFoldDB" id="A0A2J6RH76"/>
<accession>A0A2J6RH76</accession>
<evidence type="ECO:0000256" key="1">
    <source>
        <dbReference type="ARBA" id="ARBA00022801"/>
    </source>
</evidence>
<reference evidence="3 4" key="1">
    <citation type="submission" date="2016-04" db="EMBL/GenBank/DDBJ databases">
        <title>A degradative enzymes factory behind the ericoid mycorrhizal symbiosis.</title>
        <authorList>
            <consortium name="DOE Joint Genome Institute"/>
            <person name="Martino E."/>
            <person name="Morin E."/>
            <person name="Grelet G."/>
            <person name="Kuo A."/>
            <person name="Kohler A."/>
            <person name="Daghino S."/>
            <person name="Barry K."/>
            <person name="Choi C."/>
            <person name="Cichocki N."/>
            <person name="Clum A."/>
            <person name="Copeland A."/>
            <person name="Hainaut M."/>
            <person name="Haridas S."/>
            <person name="Labutti K."/>
            <person name="Lindquist E."/>
            <person name="Lipzen A."/>
            <person name="Khouja H.-R."/>
            <person name="Murat C."/>
            <person name="Ohm R."/>
            <person name="Olson A."/>
            <person name="Spatafora J."/>
            <person name="Veneault-Fourrey C."/>
            <person name="Henrissat B."/>
            <person name="Grigoriev I."/>
            <person name="Martin F."/>
            <person name="Perotto S."/>
        </authorList>
    </citation>
    <scope>NUCLEOTIDE SEQUENCE [LARGE SCALE GENOMIC DNA]</scope>
    <source>
        <strain evidence="3 4">F</strain>
    </source>
</reference>
<keyword evidence="1" id="KW-0378">Hydrolase</keyword>
<dbReference type="STRING" id="1149755.A0A2J6RH76"/>
<dbReference type="InterPro" id="IPR029058">
    <property type="entry name" value="AB_hydrolase_fold"/>
</dbReference>
<evidence type="ECO:0000313" key="4">
    <source>
        <dbReference type="Proteomes" id="UP000235786"/>
    </source>
</evidence>
<dbReference type="Proteomes" id="UP000235786">
    <property type="component" value="Unassembled WGS sequence"/>
</dbReference>
<sequence length="282" mass="31357">MVLMADASVAKIQTQDFNIPTSNEQTISLRVYKPASITEGALLPVFIFFHGGGYYFGTLASEDGFCSWIVENAGIIVVNVCYRHTPDWKWPSQHEDAFHAVSWVFDNIELVGGDRSRVLVGGRSSGSNLAAGVALRDKDVHGKGRIKGLILDLPHAVHTNAFPRELIASGKWSYDENADAPILPLSTIKFFNELLDVKDAKDRYYSVLLAPEEDLAGFPSTHFLVAGRDPLRDEALLFEKKLRRAGVKTDVNVYPGVPHGFRRYADLEASQKYDKDLLEAFK</sequence>
<dbReference type="SUPFAM" id="SSF53474">
    <property type="entry name" value="alpha/beta-Hydrolases"/>
    <property type="match status" value="1"/>
</dbReference>
<organism evidence="3 4">
    <name type="scientific">Hyaloscypha variabilis (strain UAMH 11265 / GT02V1 / F)</name>
    <name type="common">Meliniomyces variabilis</name>
    <dbReference type="NCBI Taxonomy" id="1149755"/>
    <lineage>
        <taxon>Eukaryota</taxon>
        <taxon>Fungi</taxon>
        <taxon>Dikarya</taxon>
        <taxon>Ascomycota</taxon>
        <taxon>Pezizomycotina</taxon>
        <taxon>Leotiomycetes</taxon>
        <taxon>Helotiales</taxon>
        <taxon>Hyaloscyphaceae</taxon>
        <taxon>Hyaloscypha</taxon>
        <taxon>Hyaloscypha variabilis</taxon>
    </lineage>
</organism>